<dbReference type="OrthoDB" id="1138233at2"/>
<dbReference type="NCBIfam" id="TIGR04183">
    <property type="entry name" value="Por_Secre_tail"/>
    <property type="match status" value="1"/>
</dbReference>
<keyword evidence="4" id="KW-1185">Reference proteome</keyword>
<evidence type="ECO:0000313" key="4">
    <source>
        <dbReference type="Proteomes" id="UP000284892"/>
    </source>
</evidence>
<feature type="domain" description="Secretion system C-terminal sorting" evidence="2">
    <location>
        <begin position="267"/>
        <end position="334"/>
    </location>
</feature>
<accession>A0A420DES9</accession>
<name>A0A420DES9_9FLAO</name>
<dbReference type="InterPro" id="IPR026444">
    <property type="entry name" value="Secre_tail"/>
</dbReference>
<protein>
    <submittedName>
        <fullName evidence="3">Putative secreted protein (Por secretion system target)</fullName>
    </submittedName>
</protein>
<evidence type="ECO:0000256" key="1">
    <source>
        <dbReference type="ARBA" id="ARBA00022729"/>
    </source>
</evidence>
<evidence type="ECO:0000259" key="2">
    <source>
        <dbReference type="Pfam" id="PF18962"/>
    </source>
</evidence>
<dbReference type="RefSeq" id="WP_120202755.1">
    <property type="nucleotide sequence ID" value="NZ_RAQJ01000007.1"/>
</dbReference>
<dbReference type="Proteomes" id="UP000284892">
    <property type="component" value="Unassembled WGS sequence"/>
</dbReference>
<comment type="caution">
    <text evidence="3">The sequence shown here is derived from an EMBL/GenBank/DDBJ whole genome shotgun (WGS) entry which is preliminary data.</text>
</comment>
<dbReference type="AlphaFoldDB" id="A0A420DES9"/>
<evidence type="ECO:0000313" key="3">
    <source>
        <dbReference type="EMBL" id="RKE90861.1"/>
    </source>
</evidence>
<gene>
    <name evidence="3" type="ORF">BXY80_2704</name>
</gene>
<proteinExistence type="predicted"/>
<reference evidence="3 4" key="1">
    <citation type="submission" date="2018-09" db="EMBL/GenBank/DDBJ databases">
        <title>Genomic Encyclopedia of Archaeal and Bacterial Type Strains, Phase II (KMG-II): from individual species to whole genera.</title>
        <authorList>
            <person name="Goeker M."/>
        </authorList>
    </citation>
    <scope>NUCLEOTIDE SEQUENCE [LARGE SCALE GENOMIC DNA]</scope>
    <source>
        <strain evidence="3 4">DSM 26283</strain>
    </source>
</reference>
<organism evidence="3 4">
    <name type="scientific">Ichthyenterobacterium magnum</name>
    <dbReference type="NCBI Taxonomy" id="1230530"/>
    <lineage>
        <taxon>Bacteria</taxon>
        <taxon>Pseudomonadati</taxon>
        <taxon>Bacteroidota</taxon>
        <taxon>Flavobacteriia</taxon>
        <taxon>Flavobacteriales</taxon>
        <taxon>Flavobacteriaceae</taxon>
        <taxon>Ichthyenterobacterium</taxon>
    </lineage>
</organism>
<dbReference type="Pfam" id="PF18962">
    <property type="entry name" value="Por_Secre_tail"/>
    <property type="match status" value="1"/>
</dbReference>
<sequence>MKTKLLYLFSILTGVCYSQSPINNYNSAPMTTYAIVTSGTAIDQSTGGSNLIWDFTNLTQVGGTTDTYASPTAGELTTYPGTTSVLTITDAAMVESKGFIKDVAGEVSLTGIEQTEFVLNYNTDNATIGTFPMSYTNTNSDTAAGSFTYTTYNGTFEGTVDTTIDAYGTLSMNDLGQGAYSSDVTRLKTVQSFNLSYNIFTNVGTAVLTMYNYYDDTNGNLVFRTNTLVINVPLLGINQTTTIMESMLTSTLGVNDNNLQLSQVKIVPNPVEDILNISLTNNQIIRSISLIDLNGRVVLNIEGDIRNISVDHLKKGLYFATITTEENSITRKFIKR</sequence>
<dbReference type="EMBL" id="RAQJ01000007">
    <property type="protein sequence ID" value="RKE90861.1"/>
    <property type="molecule type" value="Genomic_DNA"/>
</dbReference>
<keyword evidence="1" id="KW-0732">Signal</keyword>